<evidence type="ECO:0000313" key="3">
    <source>
        <dbReference type="Proteomes" id="UP000604825"/>
    </source>
</evidence>
<feature type="transmembrane region" description="Helical" evidence="1">
    <location>
        <begin position="146"/>
        <end position="171"/>
    </location>
</feature>
<dbReference type="Proteomes" id="UP000604825">
    <property type="component" value="Unassembled WGS sequence"/>
</dbReference>
<organism evidence="2 3">
    <name type="scientific">Miscanthus lutarioriparius</name>
    <dbReference type="NCBI Taxonomy" id="422564"/>
    <lineage>
        <taxon>Eukaryota</taxon>
        <taxon>Viridiplantae</taxon>
        <taxon>Streptophyta</taxon>
        <taxon>Embryophyta</taxon>
        <taxon>Tracheophyta</taxon>
        <taxon>Spermatophyta</taxon>
        <taxon>Magnoliopsida</taxon>
        <taxon>Liliopsida</taxon>
        <taxon>Poales</taxon>
        <taxon>Poaceae</taxon>
        <taxon>PACMAD clade</taxon>
        <taxon>Panicoideae</taxon>
        <taxon>Andropogonodae</taxon>
        <taxon>Andropogoneae</taxon>
        <taxon>Saccharinae</taxon>
        <taxon>Miscanthus</taxon>
    </lineage>
</organism>
<feature type="transmembrane region" description="Helical" evidence="1">
    <location>
        <begin position="51"/>
        <end position="70"/>
    </location>
</feature>
<dbReference type="EMBL" id="CAJGYO010000013">
    <property type="protein sequence ID" value="CAD6266017.1"/>
    <property type="molecule type" value="Genomic_DNA"/>
</dbReference>
<keyword evidence="3" id="KW-1185">Reference proteome</keyword>
<accession>A0A811R7E2</accession>
<evidence type="ECO:0000313" key="2">
    <source>
        <dbReference type="EMBL" id="CAD6266017.1"/>
    </source>
</evidence>
<feature type="transmembrane region" description="Helical" evidence="1">
    <location>
        <begin position="76"/>
        <end position="99"/>
    </location>
</feature>
<feature type="transmembrane region" description="Helical" evidence="1">
    <location>
        <begin position="120"/>
        <end position="140"/>
    </location>
</feature>
<keyword evidence="1" id="KW-0472">Membrane</keyword>
<dbReference type="AlphaFoldDB" id="A0A811R7E2"/>
<keyword evidence="1" id="KW-1133">Transmembrane helix</keyword>
<keyword evidence="1" id="KW-0812">Transmembrane</keyword>
<comment type="caution">
    <text evidence="2">The sequence shown here is derived from an EMBL/GenBank/DDBJ whole genome shotgun (WGS) entry which is preliminary data.</text>
</comment>
<gene>
    <name evidence="2" type="ORF">NCGR_LOCUS49322</name>
</gene>
<evidence type="ECO:0000256" key="1">
    <source>
        <dbReference type="SAM" id="Phobius"/>
    </source>
</evidence>
<protein>
    <submittedName>
        <fullName evidence="2">Uncharacterized protein</fullName>
    </submittedName>
</protein>
<proteinExistence type="predicted"/>
<sequence>MDAVRIPEINSSSVPARRHVPDLRAGRRGAGARTVQVHSDYSATPPMAAPGSWATATGLVLTLIAVSAGVSSAGGFALLLSFTGVLAGASLIFVGVRVADDPTAPAGLPGVGVRCLRRNLALAGHLLASSAASATVVAAAADRETAPVLCFCAFALLLIGLSLLNIGVLLLGDKEAEEH</sequence>
<name>A0A811R7E2_9POAL</name>
<reference evidence="2" key="1">
    <citation type="submission" date="2020-10" db="EMBL/GenBank/DDBJ databases">
        <authorList>
            <person name="Han B."/>
            <person name="Lu T."/>
            <person name="Zhao Q."/>
            <person name="Huang X."/>
            <person name="Zhao Y."/>
        </authorList>
    </citation>
    <scope>NUCLEOTIDE SEQUENCE</scope>
</reference>